<dbReference type="GO" id="GO:0016020">
    <property type="term" value="C:membrane"/>
    <property type="evidence" value="ECO:0007669"/>
    <property type="project" value="InterPro"/>
</dbReference>
<keyword evidence="1" id="KW-0472">Membrane</keyword>
<feature type="transmembrane region" description="Helical" evidence="1">
    <location>
        <begin position="9"/>
        <end position="29"/>
    </location>
</feature>
<organism evidence="3 4">
    <name type="scientific">Tenacibaculum jejuense</name>
    <dbReference type="NCBI Taxonomy" id="584609"/>
    <lineage>
        <taxon>Bacteria</taxon>
        <taxon>Pseudomonadati</taxon>
        <taxon>Bacteroidota</taxon>
        <taxon>Flavobacteriia</taxon>
        <taxon>Flavobacteriales</taxon>
        <taxon>Flavobacteriaceae</taxon>
        <taxon>Tenacibaculum</taxon>
    </lineage>
</organism>
<dbReference type="EMBL" id="LT899436">
    <property type="protein sequence ID" value="SNR16118.1"/>
    <property type="molecule type" value="Genomic_DNA"/>
</dbReference>
<feature type="domain" description="Signal transduction histidine kinase internal region" evidence="2">
    <location>
        <begin position="163"/>
        <end position="230"/>
    </location>
</feature>
<dbReference type="KEGG" id="tje:TJEJU_2433"/>
<feature type="transmembrane region" description="Helical" evidence="1">
    <location>
        <begin position="116"/>
        <end position="135"/>
    </location>
</feature>
<dbReference type="AlphaFoldDB" id="A0A238UC18"/>
<sequence>MKKLFIHKPLFRLLSPVFSGVVVYLLILLVNNNVAQVQQEFLGQELYVCIGLSYIVQEFLRFSLLQFKRFFKSLSTPVFILIQVFVTILLCIGIVSLFMTIYYKKVLGFSPNFEELLLFNSIFSVVSAIYILLFISHEYLHKINTDKLKEEQQYLQFIEEDFQEFKQGINPSLLFESLENLLVLIQNDTDLADDFIDHLATIYRYILSSKEKQLVTIQEELETTNELVHLFNYLPYRNIIMVNEVKSDFLVVPRSLLFTIEQIIRTTIISSNLELKIELKETENSFILTYQTNDKITAPFTLQHIKEIERVYKIYSDLEIQLITTDLKRTITLPKLTTKTEEN</sequence>
<keyword evidence="3" id="KW-0418">Kinase</keyword>
<evidence type="ECO:0000313" key="4">
    <source>
        <dbReference type="Proteomes" id="UP000215214"/>
    </source>
</evidence>
<keyword evidence="3" id="KW-0808">Transferase</keyword>
<gene>
    <name evidence="3" type="ORF">TJEJU_2433</name>
</gene>
<keyword evidence="1" id="KW-1133">Transmembrane helix</keyword>
<keyword evidence="4" id="KW-1185">Reference proteome</keyword>
<proteinExistence type="predicted"/>
<dbReference type="InterPro" id="IPR010559">
    <property type="entry name" value="Sig_transdc_His_kin_internal"/>
</dbReference>
<evidence type="ECO:0000259" key="2">
    <source>
        <dbReference type="Pfam" id="PF06580"/>
    </source>
</evidence>
<dbReference type="OrthoDB" id="1157482at2"/>
<dbReference type="Pfam" id="PF06580">
    <property type="entry name" value="His_kinase"/>
    <property type="match status" value="1"/>
</dbReference>
<feature type="transmembrane region" description="Helical" evidence="1">
    <location>
        <begin position="78"/>
        <end position="104"/>
    </location>
</feature>
<evidence type="ECO:0000313" key="3">
    <source>
        <dbReference type="EMBL" id="SNR16118.1"/>
    </source>
</evidence>
<name>A0A238UC18_9FLAO</name>
<dbReference type="Proteomes" id="UP000215214">
    <property type="component" value="Chromosome TJEJU"/>
</dbReference>
<accession>A0A238UC18</accession>
<dbReference type="GO" id="GO:0000155">
    <property type="term" value="F:phosphorelay sensor kinase activity"/>
    <property type="evidence" value="ECO:0007669"/>
    <property type="project" value="InterPro"/>
</dbReference>
<evidence type="ECO:0000256" key="1">
    <source>
        <dbReference type="SAM" id="Phobius"/>
    </source>
</evidence>
<reference evidence="3 4" key="1">
    <citation type="submission" date="2017-07" db="EMBL/GenBank/DDBJ databases">
        <authorList>
            <person name="Sun Z.S."/>
            <person name="Albrecht U."/>
            <person name="Echele G."/>
            <person name="Lee C.C."/>
        </authorList>
    </citation>
    <scope>NUCLEOTIDE SEQUENCE [LARGE SCALE GENOMIC DNA]</scope>
    <source>
        <strain evidence="4">type strain: KCTC 22618</strain>
    </source>
</reference>
<dbReference type="RefSeq" id="WP_095072432.1">
    <property type="nucleotide sequence ID" value="NZ_LT899436.1"/>
</dbReference>
<keyword evidence="1" id="KW-0812">Transmembrane</keyword>
<protein>
    <submittedName>
        <fullName evidence="3">Two-component system sensor histidine kinase</fullName>
    </submittedName>
</protein>